<sequence length="203" mass="21189">MIVAASLVGVLGAVSVLVVAIVVVGTAGRVIPAWGASRRVRRGEGDPVTVCRVRVQRRMRSRGFLETTEPDGRTTWWPIVFHPDLLALTPGATARRATWAGAGAFLIEPDLLVLPSGRRSRRPPGTLVDAPRLNADDLRARTARFGSLRRRIVLDAPAAVGAPVVGVLWVLVAGGGIGAFVAATILAALVAVWASAIGGSDPS</sequence>
<keyword evidence="1" id="KW-0472">Membrane</keyword>
<proteinExistence type="predicted"/>
<feature type="transmembrane region" description="Helical" evidence="1">
    <location>
        <begin position="152"/>
        <end position="171"/>
    </location>
</feature>
<evidence type="ECO:0008006" key="4">
    <source>
        <dbReference type="Google" id="ProtNLM"/>
    </source>
</evidence>
<keyword evidence="1" id="KW-1133">Transmembrane helix</keyword>
<feature type="transmembrane region" description="Helical" evidence="1">
    <location>
        <begin position="6"/>
        <end position="31"/>
    </location>
</feature>
<gene>
    <name evidence="2" type="ORF">LX12_003045</name>
</gene>
<reference evidence="2 3" key="1">
    <citation type="submission" date="2022-06" db="EMBL/GenBank/DDBJ databases">
        <title>Genomic Encyclopedia of Archaeal and Bacterial Type Strains, Phase II (KMG-II): from individual species to whole genera.</title>
        <authorList>
            <person name="Goeker M."/>
        </authorList>
    </citation>
    <scope>NUCLEOTIDE SEQUENCE [LARGE SCALE GENOMIC DNA]</scope>
    <source>
        <strain evidence="2 3">DSM 45037</strain>
    </source>
</reference>
<evidence type="ECO:0000313" key="2">
    <source>
        <dbReference type="EMBL" id="MCP2161846.1"/>
    </source>
</evidence>
<comment type="caution">
    <text evidence="2">The sequence shown here is derived from an EMBL/GenBank/DDBJ whole genome shotgun (WGS) entry which is preliminary data.</text>
</comment>
<protein>
    <recommendedName>
        <fullName evidence="4">DUF58 domain-containing protein</fullName>
    </recommendedName>
</protein>
<name>A0ABT1H3T5_9NOCA</name>
<keyword evidence="3" id="KW-1185">Reference proteome</keyword>
<evidence type="ECO:0000256" key="1">
    <source>
        <dbReference type="SAM" id="Phobius"/>
    </source>
</evidence>
<organism evidence="2 3">
    <name type="scientific">Williamsia serinedens</name>
    <dbReference type="NCBI Taxonomy" id="391736"/>
    <lineage>
        <taxon>Bacteria</taxon>
        <taxon>Bacillati</taxon>
        <taxon>Actinomycetota</taxon>
        <taxon>Actinomycetes</taxon>
        <taxon>Mycobacteriales</taxon>
        <taxon>Nocardiaceae</taxon>
        <taxon>Williamsia</taxon>
    </lineage>
</organism>
<keyword evidence="1" id="KW-0812">Transmembrane</keyword>
<dbReference type="EMBL" id="JAMTCG010000005">
    <property type="protein sequence ID" value="MCP2161846.1"/>
    <property type="molecule type" value="Genomic_DNA"/>
</dbReference>
<dbReference type="Proteomes" id="UP001205740">
    <property type="component" value="Unassembled WGS sequence"/>
</dbReference>
<accession>A0ABT1H3T5</accession>
<feature type="transmembrane region" description="Helical" evidence="1">
    <location>
        <begin position="177"/>
        <end position="197"/>
    </location>
</feature>
<evidence type="ECO:0000313" key="3">
    <source>
        <dbReference type="Proteomes" id="UP001205740"/>
    </source>
</evidence>